<name>A0A832I3M4_UNCEI</name>
<dbReference type="NCBIfam" id="TIGR00453">
    <property type="entry name" value="ispD"/>
    <property type="match status" value="1"/>
</dbReference>
<dbReference type="FunFam" id="3.90.550.10:FF:000003">
    <property type="entry name" value="2-C-methyl-D-erythritol 4-phosphate cytidylyltransferase"/>
    <property type="match status" value="1"/>
</dbReference>
<dbReference type="HAMAP" id="MF_00108">
    <property type="entry name" value="IspD"/>
    <property type="match status" value="1"/>
</dbReference>
<accession>A0A832I3M4</accession>
<evidence type="ECO:0000313" key="4">
    <source>
        <dbReference type="EMBL" id="HGZ44116.1"/>
    </source>
</evidence>
<proteinExistence type="inferred from homology"/>
<evidence type="ECO:0000256" key="3">
    <source>
        <dbReference type="HAMAP-Rule" id="MF_00108"/>
    </source>
</evidence>
<dbReference type="GO" id="GO:0019288">
    <property type="term" value="P:isopentenyl diphosphate biosynthetic process, methylerythritol 4-phosphate pathway"/>
    <property type="evidence" value="ECO:0007669"/>
    <property type="project" value="UniProtKB-UniRule"/>
</dbReference>
<dbReference type="Gene3D" id="3.90.550.10">
    <property type="entry name" value="Spore Coat Polysaccharide Biosynthesis Protein SpsA, Chain A"/>
    <property type="match status" value="1"/>
</dbReference>
<feature type="site" description="Positions MEP for the nucleophilic attack" evidence="3">
    <location>
        <position position="225"/>
    </location>
</feature>
<comment type="similarity">
    <text evidence="3">Belongs to the IspD/TarI cytidylyltransferase family. IspD subfamily.</text>
</comment>
<comment type="caution">
    <text evidence="4">The sequence shown here is derived from an EMBL/GenBank/DDBJ whole genome shotgun (WGS) entry which is preliminary data.</text>
</comment>
<dbReference type="PANTHER" id="PTHR32125">
    <property type="entry name" value="2-C-METHYL-D-ERYTHRITOL 4-PHOSPHATE CYTIDYLYLTRANSFERASE, CHLOROPLASTIC"/>
    <property type="match status" value="1"/>
</dbReference>
<dbReference type="InterPro" id="IPR034683">
    <property type="entry name" value="IspD/TarI"/>
</dbReference>
<protein>
    <recommendedName>
        <fullName evidence="3">2-C-methyl-D-erythritol 4-phosphate cytidylyltransferase</fullName>
        <ecNumber evidence="3">2.7.7.60</ecNumber>
    </recommendedName>
    <alternativeName>
        <fullName evidence="3">4-diphosphocytidyl-2C-methyl-D-erythritol synthase</fullName>
    </alternativeName>
    <alternativeName>
        <fullName evidence="3">MEP cytidylyltransferase</fullName>
        <shortName evidence="3">MCT</shortName>
    </alternativeName>
</protein>
<reference evidence="4" key="1">
    <citation type="journal article" date="2020" name="mSystems">
        <title>Genome- and Community-Level Interaction Insights into Carbon Utilization and Element Cycling Functions of Hydrothermarchaeota in Hydrothermal Sediment.</title>
        <authorList>
            <person name="Zhou Z."/>
            <person name="Liu Y."/>
            <person name="Xu W."/>
            <person name="Pan J."/>
            <person name="Luo Z.H."/>
            <person name="Li M."/>
        </authorList>
    </citation>
    <scope>NUCLEOTIDE SEQUENCE [LARGE SCALE GENOMIC DNA]</scope>
    <source>
        <strain evidence="4">SpSt-381</strain>
    </source>
</reference>
<feature type="site" description="Transition state stabilizer" evidence="3">
    <location>
        <position position="35"/>
    </location>
</feature>
<comment type="catalytic activity">
    <reaction evidence="3">
        <text>2-C-methyl-D-erythritol 4-phosphate + CTP + H(+) = 4-CDP-2-C-methyl-D-erythritol + diphosphate</text>
        <dbReference type="Rhea" id="RHEA:13429"/>
        <dbReference type="ChEBI" id="CHEBI:15378"/>
        <dbReference type="ChEBI" id="CHEBI:33019"/>
        <dbReference type="ChEBI" id="CHEBI:37563"/>
        <dbReference type="ChEBI" id="CHEBI:57823"/>
        <dbReference type="ChEBI" id="CHEBI:58262"/>
        <dbReference type="EC" id="2.7.7.60"/>
    </reaction>
</comment>
<dbReference type="AlphaFoldDB" id="A0A832I3M4"/>
<dbReference type="InterPro" id="IPR029044">
    <property type="entry name" value="Nucleotide-diphossugar_trans"/>
</dbReference>
<dbReference type="CDD" id="cd02516">
    <property type="entry name" value="CDP-ME_synthetase"/>
    <property type="match status" value="1"/>
</dbReference>
<keyword evidence="3" id="KW-0414">Isoprene biosynthesis</keyword>
<dbReference type="EMBL" id="DSQF01000024">
    <property type="protein sequence ID" value="HGZ44116.1"/>
    <property type="molecule type" value="Genomic_DNA"/>
</dbReference>
<organism evidence="4">
    <name type="scientific">Eiseniibacteriota bacterium</name>
    <dbReference type="NCBI Taxonomy" id="2212470"/>
    <lineage>
        <taxon>Bacteria</taxon>
        <taxon>Candidatus Eiseniibacteriota</taxon>
    </lineage>
</organism>
<keyword evidence="1 3" id="KW-0808">Transferase</keyword>
<dbReference type="EC" id="2.7.7.60" evidence="3"/>
<dbReference type="UniPathway" id="UPA00056">
    <property type="reaction ID" value="UER00093"/>
</dbReference>
<dbReference type="SUPFAM" id="SSF53448">
    <property type="entry name" value="Nucleotide-diphospho-sugar transferases"/>
    <property type="match status" value="1"/>
</dbReference>
<feature type="site" description="Positions MEP for the nucleophilic attack" evidence="3">
    <location>
        <position position="172"/>
    </location>
</feature>
<sequence length="245" mass="25182">MHPTPVPDPTPAAPPADAAAVRAAAILLCAGRGERLGAGVDKALVPLAGRPLFAWSLEALERCAAIAGIVVVGPVRPLREAIAAAGLGPRKVVAWTEGGRERQHSVARGLAALPEGFTHVAVHDAARALVREEVVARVVADAAAHGAALAAVPLEDTLKRGAGGRVDATVPRAGLWRAQTPQVFRRDWIVAAHAAAGALATDDAALVEALGHAVHLTQGDPLNFKITTPGDLALAEAWLAAHPRR</sequence>
<evidence type="ECO:0000256" key="1">
    <source>
        <dbReference type="ARBA" id="ARBA00022679"/>
    </source>
</evidence>
<dbReference type="PANTHER" id="PTHR32125:SF4">
    <property type="entry name" value="2-C-METHYL-D-ERYTHRITOL 4-PHOSPHATE CYTIDYLYLTRANSFERASE, CHLOROPLASTIC"/>
    <property type="match status" value="1"/>
</dbReference>
<comment type="function">
    <text evidence="3">Catalyzes the formation of 4-diphosphocytidyl-2-C-methyl-D-erythritol from CTP and 2-C-methyl-D-erythritol 4-phosphate (MEP).</text>
</comment>
<feature type="site" description="Transition state stabilizer" evidence="3">
    <location>
        <position position="42"/>
    </location>
</feature>
<keyword evidence="2 3" id="KW-0548">Nucleotidyltransferase</keyword>
<evidence type="ECO:0000256" key="2">
    <source>
        <dbReference type="ARBA" id="ARBA00022695"/>
    </source>
</evidence>
<dbReference type="GO" id="GO:0050518">
    <property type="term" value="F:2-C-methyl-D-erythritol 4-phosphate cytidylyltransferase activity"/>
    <property type="evidence" value="ECO:0007669"/>
    <property type="project" value="UniProtKB-UniRule"/>
</dbReference>
<gene>
    <name evidence="3 4" type="primary">ispD</name>
    <name evidence="4" type="ORF">ENR23_11990</name>
</gene>
<dbReference type="Pfam" id="PF01128">
    <property type="entry name" value="IspD"/>
    <property type="match status" value="1"/>
</dbReference>
<dbReference type="InterPro" id="IPR001228">
    <property type="entry name" value="IspD"/>
</dbReference>
<dbReference type="InterPro" id="IPR050088">
    <property type="entry name" value="IspD/TarI_cytidylyltransf_bact"/>
</dbReference>
<comment type="pathway">
    <text evidence="3">Isoprenoid biosynthesis; isopentenyl diphosphate biosynthesis via DXP pathway; isopentenyl diphosphate from 1-deoxy-D-xylulose 5-phosphate: step 2/6.</text>
</comment>